<proteinExistence type="predicted"/>
<dbReference type="PaxDb" id="4081-Solyc09g065680.1.1"/>
<accession>K4CUJ4</accession>
<dbReference type="EnsemblPlants" id="Solyc09g065680.1.1">
    <property type="protein sequence ID" value="Solyc09g065680.1.1"/>
    <property type="gene ID" value="Solyc09g065680.1"/>
</dbReference>
<evidence type="ECO:0000313" key="1">
    <source>
        <dbReference type="EnsemblPlants" id="Solyc09g065680.1.1"/>
    </source>
</evidence>
<reference evidence="1" key="1">
    <citation type="journal article" date="2012" name="Nature">
        <title>The tomato genome sequence provides insights into fleshy fruit evolution.</title>
        <authorList>
            <consortium name="Tomato Genome Consortium"/>
        </authorList>
    </citation>
    <scope>NUCLEOTIDE SEQUENCE [LARGE SCALE GENOMIC DNA]</scope>
    <source>
        <strain evidence="1">cv. Heinz 1706</strain>
    </source>
</reference>
<name>K4CUJ4_SOLLC</name>
<keyword evidence="2" id="KW-1185">Reference proteome</keyword>
<dbReference type="InParanoid" id="K4CUJ4"/>
<protein>
    <submittedName>
        <fullName evidence="1">Uncharacterized protein</fullName>
    </submittedName>
</protein>
<reference evidence="1" key="2">
    <citation type="submission" date="2013-04" db="UniProtKB">
        <authorList>
            <consortium name="EnsemblPlants"/>
        </authorList>
    </citation>
    <scope>IDENTIFICATION</scope>
    <source>
        <strain evidence="1">cv. Heinz 1706</strain>
    </source>
</reference>
<dbReference type="Gramene" id="Solyc09g065680.1.1">
    <property type="protein sequence ID" value="Solyc09g065680.1.1"/>
    <property type="gene ID" value="Solyc09g065680.1"/>
</dbReference>
<dbReference type="HOGENOM" id="CLU_2762738_0_0_1"/>
<sequence length="70" mass="7919">MNPADSRAAKDQVGISHVSIKKHLHCMGIRSSIEKKLKGMVIIGFVRRKGIKGKCLKMGWDRIEAFVIWL</sequence>
<evidence type="ECO:0000313" key="2">
    <source>
        <dbReference type="Proteomes" id="UP000004994"/>
    </source>
</evidence>
<dbReference type="AlphaFoldDB" id="K4CUJ4"/>
<organism evidence="1">
    <name type="scientific">Solanum lycopersicum</name>
    <name type="common">Tomato</name>
    <name type="synonym">Lycopersicon esculentum</name>
    <dbReference type="NCBI Taxonomy" id="4081"/>
    <lineage>
        <taxon>Eukaryota</taxon>
        <taxon>Viridiplantae</taxon>
        <taxon>Streptophyta</taxon>
        <taxon>Embryophyta</taxon>
        <taxon>Tracheophyta</taxon>
        <taxon>Spermatophyta</taxon>
        <taxon>Magnoliopsida</taxon>
        <taxon>eudicotyledons</taxon>
        <taxon>Gunneridae</taxon>
        <taxon>Pentapetalae</taxon>
        <taxon>asterids</taxon>
        <taxon>lamiids</taxon>
        <taxon>Solanales</taxon>
        <taxon>Solanaceae</taxon>
        <taxon>Solanoideae</taxon>
        <taxon>Solaneae</taxon>
        <taxon>Solanum</taxon>
        <taxon>Solanum subgen. Lycopersicon</taxon>
    </lineage>
</organism>
<dbReference type="Proteomes" id="UP000004994">
    <property type="component" value="Chromosome 9"/>
</dbReference>